<dbReference type="KEGG" id="gey:QMQ05_04335"/>
<gene>
    <name evidence="9" type="ORF">QMQ05_04335</name>
</gene>
<evidence type="ECO:0000256" key="2">
    <source>
        <dbReference type="ARBA" id="ARBA00008974"/>
    </source>
</evidence>
<dbReference type="PANTHER" id="PTHR31806:SF1">
    <property type="entry name" value="PURINE-CYTOSINE PERMEASE FCY2-RELATED"/>
    <property type="match status" value="1"/>
</dbReference>
<feature type="transmembrane region" description="Helical" evidence="8">
    <location>
        <begin position="234"/>
        <end position="258"/>
    </location>
</feature>
<dbReference type="InterPro" id="IPR001248">
    <property type="entry name" value="Pur-cyt_permease"/>
</dbReference>
<feature type="transmembrane region" description="Helical" evidence="8">
    <location>
        <begin position="405"/>
        <end position="424"/>
    </location>
</feature>
<evidence type="ECO:0000256" key="8">
    <source>
        <dbReference type="SAM" id="Phobius"/>
    </source>
</evidence>
<dbReference type="InterPro" id="IPR026030">
    <property type="entry name" value="Pur-cyt_permease_Fcy2/21/22"/>
</dbReference>
<evidence type="ECO:0000256" key="7">
    <source>
        <dbReference type="PIRNR" id="PIRNR002744"/>
    </source>
</evidence>
<reference evidence="9 10" key="1">
    <citation type="submission" date="2023-05" db="EMBL/GenBank/DDBJ databases">
        <title>Glutamicibacter sp. B1, complete genome.</title>
        <authorList>
            <person name="Long Y.H."/>
            <person name="Fang T."/>
            <person name="Li X.Y."/>
        </authorList>
    </citation>
    <scope>NUCLEOTIDE SEQUENCE [LARGE SCALE GENOMIC DNA]</scope>
    <source>
        <strain evidence="9 10">B1</strain>
    </source>
</reference>
<feature type="transmembrane region" description="Helical" evidence="8">
    <location>
        <begin position="126"/>
        <end position="152"/>
    </location>
</feature>
<keyword evidence="4 8" id="KW-0812">Transmembrane</keyword>
<dbReference type="Proteomes" id="UP001486888">
    <property type="component" value="Chromosome"/>
</dbReference>
<dbReference type="AlphaFoldDB" id="A0AAU6WFL2"/>
<dbReference type="GO" id="GO:0022857">
    <property type="term" value="F:transmembrane transporter activity"/>
    <property type="evidence" value="ECO:0007669"/>
    <property type="project" value="InterPro"/>
</dbReference>
<evidence type="ECO:0000313" key="10">
    <source>
        <dbReference type="Proteomes" id="UP001486888"/>
    </source>
</evidence>
<dbReference type="GO" id="GO:0005886">
    <property type="term" value="C:plasma membrane"/>
    <property type="evidence" value="ECO:0007669"/>
    <property type="project" value="TreeGrafter"/>
</dbReference>
<feature type="transmembrane region" description="Helical" evidence="8">
    <location>
        <begin position="354"/>
        <end position="375"/>
    </location>
</feature>
<comment type="subcellular location">
    <subcellularLocation>
        <location evidence="1">Membrane</location>
        <topology evidence="1">Multi-pass membrane protein</topology>
    </subcellularLocation>
</comment>
<keyword evidence="3 7" id="KW-0813">Transport</keyword>
<sequence>MAAPSATVETRSIDMVPFAERHGKPIGQFTLWFGANAQITAIVDGALAVVFGADVFWAIFGLFVGNILGGIVMALHSAQGPKLGLPQMISSRAQFGVYGAIIPLVLVILMYIGFATTGTVLSGQAINLILGVDIPAVGIIIFGAITAVLAILGYRFIHALGRVATVLGLAGFLFLSIVIVAKYDVSQILFLKSFAWPTFLTSVALGAGWQMTFGPYVADYSRYLPQQTSERKTFWFTFAGSVGGAQWAMTIGALAGGLSAAGLGGDFLSNQVGYMGDLAGGGLLALAIYLMIVTGKLTVNCLNAYGSFMCSVTISTAISGRESVAKLTRIFFILLVIAASVFLALFASSDFLNLFKNFVLMLLMVFTPWSVINLIDYYKVSRHRLDIPALYDPSGRYGKWNVPALVSYALGVLSQIPFLAQTLYTGPITHWLGGADISWIVGILITGLVYYPWALATSKAPAQTIYPSQASETQQATS</sequence>
<name>A0AAU6WFL2_9MICC</name>
<proteinExistence type="inferred from homology"/>
<feature type="transmembrane region" description="Helical" evidence="8">
    <location>
        <begin position="159"/>
        <end position="181"/>
    </location>
</feature>
<dbReference type="Gene3D" id="1.10.4160.10">
    <property type="entry name" value="Hydantoin permease"/>
    <property type="match status" value="1"/>
</dbReference>
<feature type="transmembrane region" description="Helical" evidence="8">
    <location>
        <begin position="430"/>
        <end position="451"/>
    </location>
</feature>
<keyword evidence="10" id="KW-1185">Reference proteome</keyword>
<organism evidence="9 10">
    <name type="scientific">Glutamicibacter ectropisis</name>
    <dbReference type="NCBI Taxonomy" id="3046593"/>
    <lineage>
        <taxon>Bacteria</taxon>
        <taxon>Bacillati</taxon>
        <taxon>Actinomycetota</taxon>
        <taxon>Actinomycetes</taxon>
        <taxon>Micrococcales</taxon>
        <taxon>Micrococcaceae</taxon>
        <taxon>Glutamicibacter</taxon>
    </lineage>
</organism>
<keyword evidence="6 7" id="KW-0472">Membrane</keyword>
<protein>
    <submittedName>
        <fullName evidence="9">Cytosine permease</fullName>
    </submittedName>
</protein>
<keyword evidence="5 8" id="KW-1133">Transmembrane helix</keyword>
<evidence type="ECO:0000256" key="5">
    <source>
        <dbReference type="ARBA" id="ARBA00022989"/>
    </source>
</evidence>
<dbReference type="PANTHER" id="PTHR31806">
    <property type="entry name" value="PURINE-CYTOSINE PERMEASE FCY2-RELATED"/>
    <property type="match status" value="1"/>
</dbReference>
<feature type="transmembrane region" description="Helical" evidence="8">
    <location>
        <begin position="55"/>
        <end position="75"/>
    </location>
</feature>
<feature type="transmembrane region" description="Helical" evidence="8">
    <location>
        <begin position="330"/>
        <end position="348"/>
    </location>
</feature>
<accession>A0AAU6WFL2</accession>
<feature type="transmembrane region" description="Helical" evidence="8">
    <location>
        <begin position="29"/>
        <end position="49"/>
    </location>
</feature>
<evidence type="ECO:0000256" key="6">
    <source>
        <dbReference type="ARBA" id="ARBA00023136"/>
    </source>
</evidence>
<comment type="similarity">
    <text evidence="2 7">Belongs to the purine-cytosine permease (2.A.39) family.</text>
</comment>
<dbReference type="CDD" id="cd11484">
    <property type="entry name" value="SLC-NCS1sbd_CobB-like"/>
    <property type="match status" value="1"/>
</dbReference>
<evidence type="ECO:0000256" key="4">
    <source>
        <dbReference type="ARBA" id="ARBA00022692"/>
    </source>
</evidence>
<feature type="transmembrane region" description="Helical" evidence="8">
    <location>
        <begin position="278"/>
        <end position="299"/>
    </location>
</feature>
<feature type="transmembrane region" description="Helical" evidence="8">
    <location>
        <begin position="193"/>
        <end position="213"/>
    </location>
</feature>
<dbReference type="Pfam" id="PF02133">
    <property type="entry name" value="Transp_cyt_pur"/>
    <property type="match status" value="1"/>
</dbReference>
<dbReference type="EMBL" id="CP125942">
    <property type="protein sequence ID" value="XAO46766.1"/>
    <property type="molecule type" value="Genomic_DNA"/>
</dbReference>
<dbReference type="RefSeq" id="WP_345473326.1">
    <property type="nucleotide sequence ID" value="NZ_CP125942.1"/>
</dbReference>
<evidence type="ECO:0000313" key="9">
    <source>
        <dbReference type="EMBL" id="XAO46766.1"/>
    </source>
</evidence>
<evidence type="ECO:0000256" key="1">
    <source>
        <dbReference type="ARBA" id="ARBA00004141"/>
    </source>
</evidence>
<dbReference type="PIRSF" id="PIRSF002744">
    <property type="entry name" value="Pur-cyt_permease"/>
    <property type="match status" value="1"/>
</dbReference>
<evidence type="ECO:0000256" key="3">
    <source>
        <dbReference type="ARBA" id="ARBA00022448"/>
    </source>
</evidence>
<feature type="transmembrane region" description="Helical" evidence="8">
    <location>
        <begin position="95"/>
        <end position="114"/>
    </location>
</feature>